<organism evidence="4">
    <name type="scientific">Ceratitis capitata</name>
    <name type="common">Mediterranean fruit fly</name>
    <name type="synonym">Tephritis capitata</name>
    <dbReference type="NCBI Taxonomy" id="7213"/>
    <lineage>
        <taxon>Eukaryota</taxon>
        <taxon>Metazoa</taxon>
        <taxon>Ecdysozoa</taxon>
        <taxon>Arthropoda</taxon>
        <taxon>Hexapoda</taxon>
        <taxon>Insecta</taxon>
        <taxon>Pterygota</taxon>
        <taxon>Neoptera</taxon>
        <taxon>Endopterygota</taxon>
        <taxon>Diptera</taxon>
        <taxon>Brachycera</taxon>
        <taxon>Muscomorpha</taxon>
        <taxon>Tephritoidea</taxon>
        <taxon>Tephritidae</taxon>
        <taxon>Ceratitis</taxon>
        <taxon>Ceratitis</taxon>
    </lineage>
</organism>
<proteinExistence type="evidence at transcript level"/>
<reference evidence="4" key="2">
    <citation type="journal article" date="2014" name="BMC Genomics">
        <title>A genomic perspective to assessing quality of mass-reared SIT flies used in Mediterranean fruit fly (Ceratitis capitata) eradication in California.</title>
        <authorList>
            <person name="Calla B."/>
            <person name="Hall B."/>
            <person name="Hou S."/>
            <person name="Geib S.M."/>
        </authorList>
    </citation>
    <scope>NUCLEOTIDE SEQUENCE</scope>
</reference>
<accession>W8ASR6</accession>
<dbReference type="Pfam" id="PF03227">
    <property type="entry name" value="GILT"/>
    <property type="match status" value="1"/>
</dbReference>
<sequence>MVSPLQKRLFILLIMSFLLLFIIRYLFFHGDIVAAIKASTEEYKRTANMPVLVTVYYEALCGDSKHFIIKQLLPAFKQASPIMDVQLVPYGKAKTSTTLTGSYRFECQHGQTECEANMYHACAIEAIQRAEDRINMVACMIHDNRRPREALHNCAEQLGIDNTELIFKCFDSGHGIELLKFNGDETHALRPPVTFIPTVTLDGGQHLQTLILKDLLGEVCKIIGKEERAKEFCY</sequence>
<evidence type="ECO:0000256" key="2">
    <source>
        <dbReference type="ARBA" id="ARBA00023180"/>
    </source>
</evidence>
<dbReference type="PANTHER" id="PTHR13234:SF71">
    <property type="entry name" value="GAMMA-INTERFERON-INDUCIBLE LYSOSOMAL THIOL REDUCTASE-LIKE PROTEIN"/>
    <property type="match status" value="1"/>
</dbReference>
<evidence type="ECO:0000256" key="1">
    <source>
        <dbReference type="ARBA" id="ARBA00005679"/>
    </source>
</evidence>
<keyword evidence="3" id="KW-0472">Membrane</keyword>
<keyword evidence="3" id="KW-1133">Transmembrane helix</keyword>
<dbReference type="OrthoDB" id="958254at2759"/>
<evidence type="ECO:0000313" key="4">
    <source>
        <dbReference type="EMBL" id="JAB89222.1"/>
    </source>
</evidence>
<dbReference type="InterPro" id="IPR004911">
    <property type="entry name" value="Interferon-induced_GILT"/>
</dbReference>
<feature type="transmembrane region" description="Helical" evidence="3">
    <location>
        <begin position="9"/>
        <end position="27"/>
    </location>
</feature>
<keyword evidence="2" id="KW-0325">Glycoprotein</keyword>
<dbReference type="EMBL" id="GAMC01017335">
    <property type="protein sequence ID" value="JAB89220.1"/>
    <property type="molecule type" value="mRNA"/>
</dbReference>
<dbReference type="AlphaFoldDB" id="W8ASR6"/>
<gene>
    <name evidence="4" type="primary">GILT</name>
</gene>
<dbReference type="KEGG" id="ccat:101459948"/>
<protein>
    <submittedName>
        <fullName evidence="4">Gamma-interferon-inducible lysosomal thiol reductase</fullName>
    </submittedName>
</protein>
<reference evidence="4" key="1">
    <citation type="submission" date="2013-07" db="EMBL/GenBank/DDBJ databases">
        <authorList>
            <person name="Geib S."/>
        </authorList>
    </citation>
    <scope>NUCLEOTIDE SEQUENCE</scope>
</reference>
<name>W8ASR6_CERCA</name>
<dbReference type="GO" id="GO:0016671">
    <property type="term" value="F:oxidoreductase activity, acting on a sulfur group of donors, disulfide as acceptor"/>
    <property type="evidence" value="ECO:0007669"/>
    <property type="project" value="InterPro"/>
</dbReference>
<dbReference type="PANTHER" id="PTHR13234">
    <property type="entry name" value="GAMMA-INTERFERON INDUCIBLE LYSOSOMAL THIOL REDUCTASE GILT"/>
    <property type="match status" value="1"/>
</dbReference>
<dbReference type="EMBL" id="GAMC01017333">
    <property type="protein sequence ID" value="JAB89222.1"/>
    <property type="molecule type" value="mRNA"/>
</dbReference>
<dbReference type="GeneID" id="101459948"/>
<comment type="similarity">
    <text evidence="1">Belongs to the GILT family.</text>
</comment>
<evidence type="ECO:0000256" key="3">
    <source>
        <dbReference type="SAM" id="Phobius"/>
    </source>
</evidence>
<keyword evidence="3" id="KW-0812">Transmembrane</keyword>